<sequence>MNTRICKFGGTSLADASQIAKVRAIVDAEPGRRYVVPSAPGKRHADDQKITDLLYLCHEHARQGVPFNEVFSIVAERFTTIARELKVSLDLDAEFDTIRQTLADLARDGASADYAASRGEYLNGRIIAELLGWPFVDPTELIFFDRRGRLDESKTYSTLARRLGDLEHAVVPGFYGLGHDGQVKTFSRGGSDVTGAILARGVNANLYENWTDVTGLLMADPRVVDRPRTIDTITYRELRELAYMGATVLHDEAIFPVRNAGIPVNIRNTNAPNDPGTMIVSEAQPVAHAGAITGLAGRRDFTVIALEKALMNAELGFGRRVLSVLERNNVNFEHLPSGIDTMSLVISDDQLDGKLDDVIEALKNETEPDAIEVYPEMALLATVGRGMAHTPGMAARLFTALAEANVNIRMIDQGSSELNIIVGVAVEDFEPAMRAVYHAFVEAPDAAIQSS</sequence>
<dbReference type="SUPFAM" id="SSF53633">
    <property type="entry name" value="Carbamate kinase-like"/>
    <property type="match status" value="1"/>
</dbReference>
<dbReference type="EC" id="2.7.2.4" evidence="8"/>
<dbReference type="Pfam" id="PF00696">
    <property type="entry name" value="AA_kinase"/>
    <property type="match status" value="1"/>
</dbReference>
<comment type="catalytic activity">
    <reaction evidence="7 8">
        <text>L-aspartate + ATP = 4-phospho-L-aspartate + ADP</text>
        <dbReference type="Rhea" id="RHEA:23776"/>
        <dbReference type="ChEBI" id="CHEBI:29991"/>
        <dbReference type="ChEBI" id="CHEBI:30616"/>
        <dbReference type="ChEBI" id="CHEBI:57535"/>
        <dbReference type="ChEBI" id="CHEBI:456216"/>
        <dbReference type="EC" id="2.7.2.4"/>
    </reaction>
</comment>
<dbReference type="InterPro" id="IPR045865">
    <property type="entry name" value="ACT-like_dom_sf"/>
</dbReference>
<comment type="similarity">
    <text evidence="2 8">Belongs to the aspartokinase family.</text>
</comment>
<keyword evidence="5 8" id="KW-0418">Kinase</keyword>
<dbReference type="Gene3D" id="3.30.2130.10">
    <property type="entry name" value="VC0802-like"/>
    <property type="match status" value="1"/>
</dbReference>
<feature type="domain" description="ACT" evidence="10">
    <location>
        <begin position="382"/>
        <end position="451"/>
    </location>
</feature>
<comment type="pathway">
    <text evidence="9">Amino-acid biosynthesis; L-methionine biosynthesis via de novo pathway; L-homoserine from L-aspartate: step 1/3.</text>
</comment>
<evidence type="ECO:0000256" key="6">
    <source>
        <dbReference type="ARBA" id="ARBA00022840"/>
    </source>
</evidence>
<dbReference type="PANTHER" id="PTHR21499:SF67">
    <property type="entry name" value="ASPARTOKINASE 3"/>
    <property type="match status" value="1"/>
</dbReference>
<dbReference type="Proteomes" id="UP001575105">
    <property type="component" value="Unassembled WGS sequence"/>
</dbReference>
<evidence type="ECO:0000256" key="2">
    <source>
        <dbReference type="ARBA" id="ARBA00010122"/>
    </source>
</evidence>
<dbReference type="InterPro" id="IPR001341">
    <property type="entry name" value="Asp_kinase"/>
</dbReference>
<evidence type="ECO:0000259" key="10">
    <source>
        <dbReference type="PROSITE" id="PS51671"/>
    </source>
</evidence>
<evidence type="ECO:0000256" key="3">
    <source>
        <dbReference type="ARBA" id="ARBA00022679"/>
    </source>
</evidence>
<evidence type="ECO:0000256" key="1">
    <source>
        <dbReference type="ARBA" id="ARBA00004766"/>
    </source>
</evidence>
<dbReference type="NCBIfam" id="TIGR00657">
    <property type="entry name" value="asp_kinases"/>
    <property type="match status" value="1"/>
</dbReference>
<proteinExistence type="inferred from homology"/>
<dbReference type="SUPFAM" id="SSF55021">
    <property type="entry name" value="ACT-like"/>
    <property type="match status" value="2"/>
</dbReference>
<dbReference type="InterPro" id="IPR005260">
    <property type="entry name" value="Asp_kin_monofn"/>
</dbReference>
<comment type="pathway">
    <text evidence="9">Amino-acid biosynthesis; L-threonine biosynthesis; L-threonine from L-aspartate: step 1/5.</text>
</comment>
<evidence type="ECO:0000256" key="4">
    <source>
        <dbReference type="ARBA" id="ARBA00022741"/>
    </source>
</evidence>
<dbReference type="CDD" id="cd04916">
    <property type="entry name" value="ACT_AKiii-YclM-BS_2"/>
    <property type="match status" value="1"/>
</dbReference>
<keyword evidence="3 8" id="KW-0808">Transferase</keyword>
<dbReference type="InterPro" id="IPR054352">
    <property type="entry name" value="ACT_Aspartokinase"/>
</dbReference>
<organism evidence="11 12">
    <name type="scientific">Natronomicrosphaera hydrolytica</name>
    <dbReference type="NCBI Taxonomy" id="3242702"/>
    <lineage>
        <taxon>Bacteria</taxon>
        <taxon>Pseudomonadati</taxon>
        <taxon>Planctomycetota</taxon>
        <taxon>Phycisphaerae</taxon>
        <taxon>Phycisphaerales</taxon>
        <taxon>Phycisphaeraceae</taxon>
        <taxon>Natronomicrosphaera</taxon>
    </lineage>
</organism>
<evidence type="ECO:0000256" key="5">
    <source>
        <dbReference type="ARBA" id="ARBA00022777"/>
    </source>
</evidence>
<keyword evidence="4" id="KW-0547">Nucleotide-binding</keyword>
<evidence type="ECO:0000256" key="7">
    <source>
        <dbReference type="ARBA" id="ARBA00047872"/>
    </source>
</evidence>
<evidence type="ECO:0000256" key="8">
    <source>
        <dbReference type="RuleBase" id="RU003448"/>
    </source>
</evidence>
<reference evidence="11 12" key="1">
    <citation type="submission" date="2024-08" db="EMBL/GenBank/DDBJ databases">
        <title>Whole-genome sequencing of halo(alkali)philic microorganisms from hypersaline lakes.</title>
        <authorList>
            <person name="Sorokin D.Y."/>
            <person name="Merkel A.Y."/>
            <person name="Messina E."/>
            <person name="Yakimov M."/>
        </authorList>
    </citation>
    <scope>NUCLEOTIDE SEQUENCE [LARGE SCALE GENOMIC DNA]</scope>
    <source>
        <strain evidence="11 12">AB-hyl4</strain>
    </source>
</reference>
<dbReference type="PIRSF" id="PIRSF000726">
    <property type="entry name" value="Asp_kin"/>
    <property type="match status" value="1"/>
</dbReference>
<keyword evidence="12" id="KW-1185">Reference proteome</keyword>
<comment type="caution">
    <text evidence="11">The sequence shown here is derived from an EMBL/GenBank/DDBJ whole genome shotgun (WGS) entry which is preliminary data.</text>
</comment>
<evidence type="ECO:0000313" key="11">
    <source>
        <dbReference type="EMBL" id="MFA9479016.1"/>
    </source>
</evidence>
<dbReference type="Pfam" id="PF22468">
    <property type="entry name" value="ACT_9"/>
    <property type="match status" value="1"/>
</dbReference>
<dbReference type="PROSITE" id="PS51671">
    <property type="entry name" value="ACT"/>
    <property type="match status" value="1"/>
</dbReference>
<protein>
    <recommendedName>
        <fullName evidence="8">Aspartokinase</fullName>
        <ecNumber evidence="8">2.7.2.4</ecNumber>
    </recommendedName>
</protein>
<accession>A0ABV4U653</accession>
<dbReference type="GO" id="GO:0004072">
    <property type="term" value="F:aspartate kinase activity"/>
    <property type="evidence" value="ECO:0007669"/>
    <property type="project" value="UniProtKB-EC"/>
</dbReference>
<keyword evidence="9" id="KW-0028">Amino-acid biosynthesis</keyword>
<keyword evidence="6" id="KW-0067">ATP-binding</keyword>
<dbReference type="InterPro" id="IPR002912">
    <property type="entry name" value="ACT_dom"/>
</dbReference>
<dbReference type="CDD" id="cd04911">
    <property type="entry name" value="ACT_AKiii-YclM-BS_1"/>
    <property type="match status" value="1"/>
</dbReference>
<dbReference type="Gene3D" id="3.40.1160.10">
    <property type="entry name" value="Acetylglutamate kinase-like"/>
    <property type="match status" value="1"/>
</dbReference>
<dbReference type="InterPro" id="IPR036393">
    <property type="entry name" value="AceGlu_kinase-like_sf"/>
</dbReference>
<evidence type="ECO:0000313" key="12">
    <source>
        <dbReference type="Proteomes" id="UP001575105"/>
    </source>
</evidence>
<dbReference type="EMBL" id="JBGUBD010000006">
    <property type="protein sequence ID" value="MFA9479016.1"/>
    <property type="molecule type" value="Genomic_DNA"/>
</dbReference>
<dbReference type="PANTHER" id="PTHR21499">
    <property type="entry name" value="ASPARTATE KINASE"/>
    <property type="match status" value="1"/>
</dbReference>
<name>A0ABV4U653_9BACT</name>
<dbReference type="InterPro" id="IPR018042">
    <property type="entry name" value="Aspartate_kinase_CS"/>
</dbReference>
<evidence type="ECO:0000256" key="9">
    <source>
        <dbReference type="RuleBase" id="RU004249"/>
    </source>
</evidence>
<gene>
    <name evidence="11" type="ORF">ACERK3_12045</name>
</gene>
<dbReference type="InterPro" id="IPR001048">
    <property type="entry name" value="Asp/Glu/Uridylate_kinase"/>
</dbReference>
<comment type="pathway">
    <text evidence="1 9">Amino-acid biosynthesis; L-lysine biosynthesis via DAP pathway; (S)-tetrahydrodipicolinate from L-aspartate: step 1/4.</text>
</comment>
<dbReference type="NCBIfam" id="NF006540">
    <property type="entry name" value="PRK09034.1"/>
    <property type="match status" value="1"/>
</dbReference>
<dbReference type="RefSeq" id="WP_425345933.1">
    <property type="nucleotide sequence ID" value="NZ_JBGUBD010000006.1"/>
</dbReference>
<dbReference type="PROSITE" id="PS00324">
    <property type="entry name" value="ASPARTOKINASE"/>
    <property type="match status" value="1"/>
</dbReference>